<accession>A0A9Q0S0S5</accession>
<keyword evidence="3" id="KW-1185">Reference proteome</keyword>
<dbReference type="Proteomes" id="UP001151699">
    <property type="component" value="Chromosome X"/>
</dbReference>
<feature type="chain" id="PRO_5040448749" evidence="1">
    <location>
        <begin position="28"/>
        <end position="200"/>
    </location>
</feature>
<sequence>MTIMKVISIILRFSLLVALVKFQLVDAESEGDNHGGRGKPCSCTDKSVRLRPVCTIADGLIGSQCQPRCTPPLIDAVVTPLQDLAHCENGLKCCFSKEISNLLSILVEFQLVDAESGGDNDGGRGSLGKRNRCRCADKSVRLRPLCSIADGLIGSQCQKRCTPPLIDAVVTLLEDFAHCESGLKCCTSKDLSNLLSILGK</sequence>
<proteinExistence type="predicted"/>
<dbReference type="AlphaFoldDB" id="A0A9Q0S0S5"/>
<evidence type="ECO:0000313" key="2">
    <source>
        <dbReference type="EMBL" id="KAJ6639601.1"/>
    </source>
</evidence>
<keyword evidence="1" id="KW-0732">Signal</keyword>
<feature type="signal peptide" evidence="1">
    <location>
        <begin position="1"/>
        <end position="27"/>
    </location>
</feature>
<evidence type="ECO:0000313" key="3">
    <source>
        <dbReference type="Proteomes" id="UP001151699"/>
    </source>
</evidence>
<reference evidence="2" key="1">
    <citation type="submission" date="2022-07" db="EMBL/GenBank/DDBJ databases">
        <authorList>
            <person name="Trinca V."/>
            <person name="Uliana J.V.C."/>
            <person name="Torres T.T."/>
            <person name="Ward R.J."/>
            <person name="Monesi N."/>
        </authorList>
    </citation>
    <scope>NUCLEOTIDE SEQUENCE</scope>
    <source>
        <strain evidence="2">HSMRA1968</strain>
        <tissue evidence="2">Whole embryos</tissue>
    </source>
</reference>
<name>A0A9Q0S0S5_9DIPT</name>
<comment type="caution">
    <text evidence="2">The sequence shown here is derived from an EMBL/GenBank/DDBJ whole genome shotgun (WGS) entry which is preliminary data.</text>
</comment>
<gene>
    <name evidence="2" type="ORF">Bhyg_12348</name>
</gene>
<protein>
    <submittedName>
        <fullName evidence="2">Uncharacterized protein</fullName>
    </submittedName>
</protein>
<organism evidence="2 3">
    <name type="scientific">Pseudolycoriella hygida</name>
    <dbReference type="NCBI Taxonomy" id="35572"/>
    <lineage>
        <taxon>Eukaryota</taxon>
        <taxon>Metazoa</taxon>
        <taxon>Ecdysozoa</taxon>
        <taxon>Arthropoda</taxon>
        <taxon>Hexapoda</taxon>
        <taxon>Insecta</taxon>
        <taxon>Pterygota</taxon>
        <taxon>Neoptera</taxon>
        <taxon>Endopterygota</taxon>
        <taxon>Diptera</taxon>
        <taxon>Nematocera</taxon>
        <taxon>Sciaroidea</taxon>
        <taxon>Sciaridae</taxon>
        <taxon>Pseudolycoriella</taxon>
    </lineage>
</organism>
<dbReference type="EMBL" id="WJQU01000003">
    <property type="protein sequence ID" value="KAJ6639601.1"/>
    <property type="molecule type" value="Genomic_DNA"/>
</dbReference>
<evidence type="ECO:0000256" key="1">
    <source>
        <dbReference type="SAM" id="SignalP"/>
    </source>
</evidence>